<evidence type="ECO:0000256" key="1">
    <source>
        <dbReference type="ARBA" id="ARBA00004417"/>
    </source>
</evidence>
<evidence type="ECO:0000259" key="10">
    <source>
        <dbReference type="PROSITE" id="PS50893"/>
    </source>
</evidence>
<comment type="catalytic activity">
    <reaction evidence="9">
        <text>a dipeptide(out) + ATP + H2O = a dipeptide(in) + ADP + phosphate + H(+)</text>
        <dbReference type="Rhea" id="RHEA:23120"/>
        <dbReference type="ChEBI" id="CHEBI:15377"/>
        <dbReference type="ChEBI" id="CHEBI:15378"/>
        <dbReference type="ChEBI" id="CHEBI:30616"/>
        <dbReference type="ChEBI" id="CHEBI:43474"/>
        <dbReference type="ChEBI" id="CHEBI:90799"/>
        <dbReference type="ChEBI" id="CHEBI:456216"/>
        <dbReference type="EC" id="7.4.2.9"/>
    </reaction>
</comment>
<organism evidence="11 12">
    <name type="scientific">Thioalkalicoccus limnaeus</name>
    <dbReference type="NCBI Taxonomy" id="120681"/>
    <lineage>
        <taxon>Bacteria</taxon>
        <taxon>Pseudomonadati</taxon>
        <taxon>Pseudomonadota</taxon>
        <taxon>Gammaproteobacteria</taxon>
        <taxon>Chromatiales</taxon>
        <taxon>Chromatiaceae</taxon>
        <taxon>Thioalkalicoccus</taxon>
    </lineage>
</organism>
<sequence>MSREQSLSQPRLEATGIEVVVATRGGERCLLAGLDLRVESGEILGLCGSSGAGKTLTALTLGGLLPPPLRWRAGYIRVAGRLLEPGLVQEWREIRGRGVFVLFQSPGLALNPRLRIGLQIAETLVSAHGLARRPATREAARLLERVGLTAATTRAYPFQLSGGMRQRVLIAIAMGLRPSVVIADEPTTGLDPARRDAILELLRELVADTDAALLMISHDLEALAHLSRRIGVLDAGRLVEIAPTAELFARPRAVATQQLVASLAALRAADDQPVD</sequence>
<dbReference type="InterPro" id="IPR003593">
    <property type="entry name" value="AAA+_ATPase"/>
</dbReference>
<evidence type="ECO:0000256" key="6">
    <source>
        <dbReference type="ARBA" id="ARBA00022840"/>
    </source>
</evidence>
<dbReference type="PROSITE" id="PS50893">
    <property type="entry name" value="ABC_TRANSPORTER_2"/>
    <property type="match status" value="1"/>
</dbReference>
<evidence type="ECO:0000256" key="3">
    <source>
        <dbReference type="ARBA" id="ARBA00022448"/>
    </source>
</evidence>
<comment type="subcellular location">
    <subcellularLocation>
        <location evidence="1">Cell inner membrane</location>
        <topology evidence="1">Peripheral membrane protein</topology>
    </subcellularLocation>
</comment>
<evidence type="ECO:0000256" key="7">
    <source>
        <dbReference type="ARBA" id="ARBA00023136"/>
    </source>
</evidence>
<dbReference type="SMART" id="SM00382">
    <property type="entry name" value="AAA"/>
    <property type="match status" value="1"/>
</dbReference>
<proteinExistence type="inferred from homology"/>
<keyword evidence="4" id="KW-1003">Cell membrane</keyword>
<dbReference type="InterPro" id="IPR050388">
    <property type="entry name" value="ABC_Ni/Peptide_Import"/>
</dbReference>
<protein>
    <recommendedName>
        <fullName evidence="8">ABC-type dipeptide transporter</fullName>
        <ecNumber evidence="8">7.4.2.9</ecNumber>
    </recommendedName>
</protein>
<accession>A0ABV4BGY6</accession>
<reference evidence="11 12" key="1">
    <citation type="submission" date="2024-05" db="EMBL/GenBank/DDBJ databases">
        <title>Genome Sequence and Characterization of the New Strain Purple Sulfur Bacterium of Genus Thioalkalicoccus.</title>
        <authorList>
            <person name="Bryantseva I.A."/>
            <person name="Kyndt J.A."/>
            <person name="Imhoff J.F."/>
        </authorList>
    </citation>
    <scope>NUCLEOTIDE SEQUENCE [LARGE SCALE GENOMIC DNA]</scope>
    <source>
        <strain evidence="11 12">Um2</strain>
    </source>
</reference>
<dbReference type="PANTHER" id="PTHR43297">
    <property type="entry name" value="OLIGOPEPTIDE TRANSPORT ATP-BINDING PROTEIN APPD"/>
    <property type="match status" value="1"/>
</dbReference>
<dbReference type="InterPro" id="IPR003439">
    <property type="entry name" value="ABC_transporter-like_ATP-bd"/>
</dbReference>
<comment type="caution">
    <text evidence="11">The sequence shown here is derived from an EMBL/GenBank/DDBJ whole genome shotgun (WGS) entry which is preliminary data.</text>
</comment>
<feature type="domain" description="ABC transporter" evidence="10">
    <location>
        <begin position="12"/>
        <end position="260"/>
    </location>
</feature>
<dbReference type="PANTHER" id="PTHR43297:SF2">
    <property type="entry name" value="DIPEPTIDE TRANSPORT ATP-BINDING PROTEIN DPPD"/>
    <property type="match status" value="1"/>
</dbReference>
<keyword evidence="5" id="KW-0547">Nucleotide-binding</keyword>
<dbReference type="GO" id="GO:0005524">
    <property type="term" value="F:ATP binding"/>
    <property type="evidence" value="ECO:0007669"/>
    <property type="project" value="UniProtKB-KW"/>
</dbReference>
<dbReference type="Gene3D" id="3.40.50.300">
    <property type="entry name" value="P-loop containing nucleotide triphosphate hydrolases"/>
    <property type="match status" value="1"/>
</dbReference>
<dbReference type="InterPro" id="IPR027417">
    <property type="entry name" value="P-loop_NTPase"/>
</dbReference>
<dbReference type="SUPFAM" id="SSF52540">
    <property type="entry name" value="P-loop containing nucleoside triphosphate hydrolases"/>
    <property type="match status" value="1"/>
</dbReference>
<evidence type="ECO:0000256" key="4">
    <source>
        <dbReference type="ARBA" id="ARBA00022475"/>
    </source>
</evidence>
<dbReference type="Pfam" id="PF00005">
    <property type="entry name" value="ABC_tran"/>
    <property type="match status" value="1"/>
</dbReference>
<dbReference type="EMBL" id="JBDKXB010000029">
    <property type="protein sequence ID" value="MEY6433803.1"/>
    <property type="molecule type" value="Genomic_DNA"/>
</dbReference>
<dbReference type="EC" id="7.4.2.9" evidence="8"/>
<evidence type="ECO:0000313" key="12">
    <source>
        <dbReference type="Proteomes" id="UP001564408"/>
    </source>
</evidence>
<keyword evidence="3" id="KW-0813">Transport</keyword>
<evidence type="ECO:0000256" key="2">
    <source>
        <dbReference type="ARBA" id="ARBA00005417"/>
    </source>
</evidence>
<evidence type="ECO:0000256" key="8">
    <source>
        <dbReference type="ARBA" id="ARBA00038852"/>
    </source>
</evidence>
<keyword evidence="12" id="KW-1185">Reference proteome</keyword>
<dbReference type="RefSeq" id="WP_369668190.1">
    <property type="nucleotide sequence ID" value="NZ_JBDKXB010000029.1"/>
</dbReference>
<evidence type="ECO:0000313" key="11">
    <source>
        <dbReference type="EMBL" id="MEY6433803.1"/>
    </source>
</evidence>
<dbReference type="InterPro" id="IPR017871">
    <property type="entry name" value="ABC_transporter-like_CS"/>
</dbReference>
<comment type="similarity">
    <text evidence="2">Belongs to the ABC transporter superfamily.</text>
</comment>
<keyword evidence="7" id="KW-0472">Membrane</keyword>
<evidence type="ECO:0000256" key="5">
    <source>
        <dbReference type="ARBA" id="ARBA00022741"/>
    </source>
</evidence>
<keyword evidence="6 11" id="KW-0067">ATP-binding</keyword>
<dbReference type="PROSITE" id="PS00211">
    <property type="entry name" value="ABC_TRANSPORTER_1"/>
    <property type="match status" value="1"/>
</dbReference>
<dbReference type="Proteomes" id="UP001564408">
    <property type="component" value="Unassembled WGS sequence"/>
</dbReference>
<name>A0ABV4BGY6_9GAMM</name>
<evidence type="ECO:0000256" key="9">
    <source>
        <dbReference type="ARBA" id="ARBA00047356"/>
    </source>
</evidence>
<gene>
    <name evidence="11" type="ORF">ABC977_15465</name>
</gene>